<dbReference type="AlphaFoldDB" id="B0C7Y1"/>
<evidence type="ECO:0000313" key="1">
    <source>
        <dbReference type="EMBL" id="ABW26522.1"/>
    </source>
</evidence>
<dbReference type="HOGENOM" id="CLU_3264055_0_0_3"/>
<dbReference type="KEGG" id="amr:AM1_1496"/>
<accession>B0C7Y1</accession>
<dbReference type="EMBL" id="CP000828">
    <property type="protein sequence ID" value="ABW26522.1"/>
    <property type="molecule type" value="Genomic_DNA"/>
</dbReference>
<reference evidence="1 2" key="1">
    <citation type="journal article" date="2008" name="Proc. Natl. Acad. Sci. U.S.A.">
        <title>Niche adaptation and genome expansion in the chlorophyll d-producing cyanobacterium Acaryochloris marina.</title>
        <authorList>
            <person name="Swingley W.D."/>
            <person name="Chen M."/>
            <person name="Cheung P.C."/>
            <person name="Conrad A.L."/>
            <person name="Dejesa L.C."/>
            <person name="Hao J."/>
            <person name="Honchak B.M."/>
            <person name="Karbach L.E."/>
            <person name="Kurdoglu A."/>
            <person name="Lahiri S."/>
            <person name="Mastrian S.D."/>
            <person name="Miyashita H."/>
            <person name="Page L."/>
            <person name="Ramakrishna P."/>
            <person name="Satoh S."/>
            <person name="Sattley W.M."/>
            <person name="Shimada Y."/>
            <person name="Taylor H.L."/>
            <person name="Tomo T."/>
            <person name="Tsuchiya T."/>
            <person name="Wang Z.T."/>
            <person name="Raymond J."/>
            <person name="Mimuro M."/>
            <person name="Blankenship R.E."/>
            <person name="Touchman J.W."/>
        </authorList>
    </citation>
    <scope>NUCLEOTIDE SEQUENCE [LARGE SCALE GENOMIC DNA]</scope>
    <source>
        <strain evidence="2">MBIC 11017</strain>
    </source>
</reference>
<organism evidence="1 2">
    <name type="scientific">Acaryochloris marina (strain MBIC 11017)</name>
    <dbReference type="NCBI Taxonomy" id="329726"/>
    <lineage>
        <taxon>Bacteria</taxon>
        <taxon>Bacillati</taxon>
        <taxon>Cyanobacteriota</taxon>
        <taxon>Cyanophyceae</taxon>
        <taxon>Acaryochloridales</taxon>
        <taxon>Acaryochloridaceae</taxon>
        <taxon>Acaryochloris</taxon>
    </lineage>
</organism>
<gene>
    <name evidence="1" type="ordered locus">AM1_1496</name>
</gene>
<keyword evidence="2" id="KW-1185">Reference proteome</keyword>
<evidence type="ECO:0000313" key="2">
    <source>
        <dbReference type="Proteomes" id="UP000000268"/>
    </source>
</evidence>
<sequence length="41" mass="4608">MNYSLTVNSKLKCIPWGRNVTKLINSGQTKMLRVSQAKDLA</sequence>
<proteinExistence type="predicted"/>
<name>B0C7Y1_ACAM1</name>
<protein>
    <submittedName>
        <fullName evidence="1">Uncharacterized protein</fullName>
    </submittedName>
</protein>
<dbReference type="Proteomes" id="UP000000268">
    <property type="component" value="Chromosome"/>
</dbReference>